<evidence type="ECO:0000313" key="2">
    <source>
        <dbReference type="Proteomes" id="UP001271769"/>
    </source>
</evidence>
<dbReference type="EMBL" id="JAXCLX010000001">
    <property type="protein sequence ID" value="MDY0870294.1"/>
    <property type="molecule type" value="Genomic_DNA"/>
</dbReference>
<dbReference type="RefSeq" id="WP_320498450.1">
    <property type="nucleotide sequence ID" value="NZ_JAXCLX010000001.1"/>
</dbReference>
<name>A0ABU5DS80_9PROT</name>
<protein>
    <submittedName>
        <fullName evidence="1">PAS domain-containing protein</fullName>
    </submittedName>
</protein>
<dbReference type="Pfam" id="PF07310">
    <property type="entry name" value="PAS_5"/>
    <property type="match status" value="1"/>
</dbReference>
<gene>
    <name evidence="1" type="ORF">SMD31_00070</name>
</gene>
<proteinExistence type="predicted"/>
<evidence type="ECO:0000313" key="1">
    <source>
        <dbReference type="EMBL" id="MDY0870294.1"/>
    </source>
</evidence>
<comment type="caution">
    <text evidence="1">The sequence shown here is derived from an EMBL/GenBank/DDBJ whole genome shotgun (WGS) entry which is preliminary data.</text>
</comment>
<accession>A0ABU5DS80</accession>
<sequence length="154" mass="17879">MEPPFDIPEPRLRSLYDYWHSKMHGHDLPARADIDPLEMKQWLGNLMLIEFHSGVSDYQIRLDGTNLEHYYGTRRTGFGVEKLTNEEERRLLMDQYSAVLSGKRPAYYEADFTNSDGVYSRQAKLILPLSADKERVDMVLVGIYFRSTDGSELN</sequence>
<dbReference type="InterPro" id="IPR009922">
    <property type="entry name" value="DUF1457"/>
</dbReference>
<dbReference type="Proteomes" id="UP001271769">
    <property type="component" value="Unassembled WGS sequence"/>
</dbReference>
<keyword evidence="2" id="KW-1185">Reference proteome</keyword>
<organism evidence="1 2">
    <name type="scientific">Dongia rigui</name>
    <dbReference type="NCBI Taxonomy" id="940149"/>
    <lineage>
        <taxon>Bacteria</taxon>
        <taxon>Pseudomonadati</taxon>
        <taxon>Pseudomonadota</taxon>
        <taxon>Alphaproteobacteria</taxon>
        <taxon>Rhodospirillales</taxon>
        <taxon>Dongiaceae</taxon>
        <taxon>Dongia</taxon>
    </lineage>
</organism>
<reference evidence="1 2" key="1">
    <citation type="journal article" date="2013" name="Antonie Van Leeuwenhoek">
        <title>Dongia rigui sp. nov., isolated from freshwater of a large wetland in Korea.</title>
        <authorList>
            <person name="Baik K.S."/>
            <person name="Hwang Y.M."/>
            <person name="Choi J.S."/>
            <person name="Kwon J."/>
            <person name="Seong C.N."/>
        </authorList>
    </citation>
    <scope>NUCLEOTIDE SEQUENCE [LARGE SCALE GENOMIC DNA]</scope>
    <source>
        <strain evidence="1 2">04SU4-P</strain>
    </source>
</reference>